<gene>
    <name evidence="2" type="ORF">LTLLF_152765</name>
</gene>
<dbReference type="Proteomes" id="UP000710432">
    <property type="component" value="Unassembled WGS sequence"/>
</dbReference>
<comment type="caution">
    <text evidence="2">The sequence shown here is derived from an EMBL/GenBank/DDBJ whole genome shotgun (WGS) entry which is preliminary data.</text>
</comment>
<evidence type="ECO:0000313" key="2">
    <source>
        <dbReference type="EMBL" id="KAH0510870.1"/>
    </source>
</evidence>
<evidence type="ECO:0000256" key="1">
    <source>
        <dbReference type="SAM" id="MobiDB-lite"/>
    </source>
</evidence>
<organism evidence="2 3">
    <name type="scientific">Microtus ochrogaster</name>
    <name type="common">Prairie vole</name>
    <dbReference type="NCBI Taxonomy" id="79684"/>
    <lineage>
        <taxon>Eukaryota</taxon>
        <taxon>Metazoa</taxon>
        <taxon>Chordata</taxon>
        <taxon>Craniata</taxon>
        <taxon>Vertebrata</taxon>
        <taxon>Euteleostomi</taxon>
        <taxon>Mammalia</taxon>
        <taxon>Eutheria</taxon>
        <taxon>Euarchontoglires</taxon>
        <taxon>Glires</taxon>
        <taxon>Rodentia</taxon>
        <taxon>Myomorpha</taxon>
        <taxon>Muroidea</taxon>
        <taxon>Cricetidae</taxon>
        <taxon>Arvicolinae</taxon>
        <taxon>Microtus</taxon>
    </lineage>
</organism>
<dbReference type="AlphaFoldDB" id="A0A8J6GGL5"/>
<dbReference type="EMBL" id="JAATJU010022358">
    <property type="protein sequence ID" value="KAH0510870.1"/>
    <property type="molecule type" value="Genomic_DNA"/>
</dbReference>
<evidence type="ECO:0000313" key="3">
    <source>
        <dbReference type="Proteomes" id="UP000710432"/>
    </source>
</evidence>
<protein>
    <submittedName>
        <fullName evidence="2">Protein Noxp20</fullName>
    </submittedName>
</protein>
<reference evidence="2" key="1">
    <citation type="submission" date="2020-03" db="EMBL/GenBank/DDBJ databases">
        <title>Studies in the Genomics of Life Span.</title>
        <authorList>
            <person name="Glass D."/>
        </authorList>
    </citation>
    <scope>NUCLEOTIDE SEQUENCE</scope>
    <source>
        <strain evidence="2">LTLLF</strain>
        <tissue evidence="2">Muscle</tissue>
    </source>
</reference>
<name>A0A8J6GGL5_MICOH</name>
<sequence>MSDDANDIIANEVREDAAGMPRGDSPAEDGEVRCGPATTSDEPVPADHTGEQHETTAACAETAPTGLLKQAKISDAKEAPLNGEVTEDMLAECIDSVSLEGDTGSDIPLKEQNDVNHDSHQLLDMACIPGALLASWRAVQFTPCNGSKLRMTPVHRHGTGQEVEDELFG</sequence>
<feature type="region of interest" description="Disordered" evidence="1">
    <location>
        <begin position="1"/>
        <end position="56"/>
    </location>
</feature>
<proteinExistence type="predicted"/>
<accession>A0A8J6GGL5</accession>